<comment type="caution">
    <text evidence="1">The sequence shown here is derived from an EMBL/GenBank/DDBJ whole genome shotgun (WGS) entry which is preliminary data.</text>
</comment>
<organism evidence="1 2">
    <name type="scientific">Aspergillus granulosus</name>
    <dbReference type="NCBI Taxonomy" id="176169"/>
    <lineage>
        <taxon>Eukaryota</taxon>
        <taxon>Fungi</taxon>
        <taxon>Dikarya</taxon>
        <taxon>Ascomycota</taxon>
        <taxon>Pezizomycotina</taxon>
        <taxon>Eurotiomycetes</taxon>
        <taxon>Eurotiomycetidae</taxon>
        <taxon>Eurotiales</taxon>
        <taxon>Aspergillaceae</taxon>
        <taxon>Aspergillus</taxon>
        <taxon>Aspergillus subgen. Nidulantes</taxon>
    </lineage>
</organism>
<evidence type="ECO:0000313" key="2">
    <source>
        <dbReference type="Proteomes" id="UP001610334"/>
    </source>
</evidence>
<protein>
    <submittedName>
        <fullName evidence="1">Uncharacterized protein</fullName>
    </submittedName>
</protein>
<name>A0ABR4GXT5_9EURO</name>
<keyword evidence="2" id="KW-1185">Reference proteome</keyword>
<dbReference type="EMBL" id="JBFXLT010000124">
    <property type="protein sequence ID" value="KAL2808000.1"/>
    <property type="molecule type" value="Genomic_DNA"/>
</dbReference>
<gene>
    <name evidence="1" type="ORF">BJX63DRAFT_436516</name>
</gene>
<dbReference type="Proteomes" id="UP001610334">
    <property type="component" value="Unassembled WGS sequence"/>
</dbReference>
<reference evidence="1 2" key="1">
    <citation type="submission" date="2024-07" db="EMBL/GenBank/DDBJ databases">
        <title>Section-level genome sequencing and comparative genomics of Aspergillus sections Usti and Cavernicolus.</title>
        <authorList>
            <consortium name="Lawrence Berkeley National Laboratory"/>
            <person name="Nybo J.L."/>
            <person name="Vesth T.C."/>
            <person name="Theobald S."/>
            <person name="Frisvad J.C."/>
            <person name="Larsen T.O."/>
            <person name="Kjaerboelling I."/>
            <person name="Rothschild-Mancinelli K."/>
            <person name="Lyhne E.K."/>
            <person name="Kogle M.E."/>
            <person name="Barry K."/>
            <person name="Clum A."/>
            <person name="Na H."/>
            <person name="Ledsgaard L."/>
            <person name="Lin J."/>
            <person name="Lipzen A."/>
            <person name="Kuo A."/>
            <person name="Riley R."/>
            <person name="Mondo S."/>
            <person name="Labutti K."/>
            <person name="Haridas S."/>
            <person name="Pangalinan J."/>
            <person name="Salamov A.A."/>
            <person name="Simmons B.A."/>
            <person name="Magnuson J.K."/>
            <person name="Chen J."/>
            <person name="Drula E."/>
            <person name="Henrissat B."/>
            <person name="Wiebenga A."/>
            <person name="Lubbers R.J."/>
            <person name="Gomes A.C."/>
            <person name="Makela M.R."/>
            <person name="Stajich J."/>
            <person name="Grigoriev I.V."/>
            <person name="Mortensen U.H."/>
            <person name="De Vries R.P."/>
            <person name="Baker S.E."/>
            <person name="Andersen M.R."/>
        </authorList>
    </citation>
    <scope>NUCLEOTIDE SEQUENCE [LARGE SCALE GENOMIC DNA]</scope>
    <source>
        <strain evidence="1 2">CBS 588.65</strain>
    </source>
</reference>
<evidence type="ECO:0000313" key="1">
    <source>
        <dbReference type="EMBL" id="KAL2808000.1"/>
    </source>
</evidence>
<proteinExistence type="predicted"/>
<accession>A0ABR4GXT5</accession>
<sequence length="136" mass="14772">MPSWDKLMPGLHLVALAVGANLKTQNLRRASFAYRGLAHSPPFTASGKKDSLHAVGSLIGTPLAQSPWTTTDYADTVKDKCGLKVFCQASRRCPTRRLIRALSLAGGNPPQRLASLFRGSHDLGSSFDLDVWQKLI</sequence>